<sequence length="111" mass="12255">MTENKRLLPGSMSDEDALTCGDPITALIARISVSKVHDSLVEFVNAELKRPEAHPDHITIGLAAYMIQMHASFAAYFLDAEMADAVVAQFQAVFDRTYREHFVDSAKELAA</sequence>
<accession>A0A444I317</accession>
<dbReference type="RefSeq" id="WP_128410465.1">
    <property type="nucleotide sequence ID" value="NZ_JAAXGD010000010.1"/>
</dbReference>
<proteinExistence type="predicted"/>
<name>A0A444I317_RHILE</name>
<dbReference type="AlphaFoldDB" id="A0A444I317"/>
<reference evidence="1 2" key="1">
    <citation type="submission" date="2019-01" db="EMBL/GenBank/DDBJ databases">
        <title>RHIZO-ID as a novel technology for direct rhizobia identification.</title>
        <authorList>
            <person name="De Meyer S.E."/>
        </authorList>
    </citation>
    <scope>NUCLEOTIDE SEQUENCE [LARGE SCALE GENOMIC DNA]</scope>
    <source>
        <strain evidence="1 2">WSM448</strain>
    </source>
</reference>
<organism evidence="1 2">
    <name type="scientific">Rhizobium leguminosarum</name>
    <dbReference type="NCBI Taxonomy" id="384"/>
    <lineage>
        <taxon>Bacteria</taxon>
        <taxon>Pseudomonadati</taxon>
        <taxon>Pseudomonadota</taxon>
        <taxon>Alphaproteobacteria</taxon>
        <taxon>Hyphomicrobiales</taxon>
        <taxon>Rhizobiaceae</taxon>
        <taxon>Rhizobium/Agrobacterium group</taxon>
        <taxon>Rhizobium</taxon>
    </lineage>
</organism>
<evidence type="ECO:0000313" key="2">
    <source>
        <dbReference type="Proteomes" id="UP000283817"/>
    </source>
</evidence>
<dbReference type="Proteomes" id="UP000283817">
    <property type="component" value="Unassembled WGS sequence"/>
</dbReference>
<comment type="caution">
    <text evidence="1">The sequence shown here is derived from an EMBL/GenBank/DDBJ whole genome shotgun (WGS) entry which is preliminary data.</text>
</comment>
<protein>
    <submittedName>
        <fullName evidence="1">Uncharacterized protein</fullName>
    </submittedName>
</protein>
<dbReference type="EMBL" id="SBHX01000027">
    <property type="protein sequence ID" value="RWX32002.1"/>
    <property type="molecule type" value="Genomic_DNA"/>
</dbReference>
<evidence type="ECO:0000313" key="1">
    <source>
        <dbReference type="EMBL" id="RWX32002.1"/>
    </source>
</evidence>
<gene>
    <name evidence="1" type="ORF">EHI47_11490</name>
</gene>